<feature type="compositionally biased region" description="Basic residues" evidence="1">
    <location>
        <begin position="362"/>
        <end position="374"/>
    </location>
</feature>
<reference evidence="2" key="2">
    <citation type="journal article" date="2023" name="IMA Fungus">
        <title>Comparative genomic study of the Penicillium genus elucidates a diverse pangenome and 15 lateral gene transfer events.</title>
        <authorList>
            <person name="Petersen C."/>
            <person name="Sorensen T."/>
            <person name="Nielsen M.R."/>
            <person name="Sondergaard T.E."/>
            <person name="Sorensen J.L."/>
            <person name="Fitzpatrick D.A."/>
            <person name="Frisvad J.C."/>
            <person name="Nielsen K.L."/>
        </authorList>
    </citation>
    <scope>NUCLEOTIDE SEQUENCE</scope>
    <source>
        <strain evidence="2">IBT 30761</strain>
    </source>
</reference>
<feature type="compositionally biased region" description="Polar residues" evidence="1">
    <location>
        <begin position="106"/>
        <end position="121"/>
    </location>
</feature>
<sequence length="829" mass="90441">MVGRRKNRATSRMVAPAPSPRGRGTGRGSRSGSRGGRGGRWATRGQAARAARVESESSSSSSSDEEEEDNVESPPPEKRKRLIVRFKVPKATLRELHSPSEEQELEASTAQSSTPTGSANPETPMRRRSKRAMAVPESSRTTRQSARQSGRQSSRLKADLTRDYETPTKAGEPEQTDHDDEDDDEEFADGSSHKEEYDEDFEPGPQLKKARSPGPQTQATSPEQETRADLTTTEEQGDSTYSASAPTYSQEVESPKPQPSRRMSSPRLSRKRKSTEMKDESEGPETRAHSEPASKKPKIEEDEPTADADQSAVNGSGNEPTSQSQPVTSPDEPMASAEDDDATEAPPATTRGRGGRGSRGGYRGRGRGRGRGGRGSRGGALGPVRATVARARGRGRGRARASAASRGRGGKRIEDEIWDSECRRRTPSPIPDTQPIKSRQEELAMLFKKVGNAQQVALNVLADHTMTKLMRDKNAHKDCPEFAQVQRELAEYQTKALTRFRDEYDLKVDSENRVYAGQIHVVEAKANEQLENIQEEMFHAVRGKYMELVTGRRAAEDDEHTETDGSDPDAEEPNYLFRIGKLGTQEVERGFFAEAVRDPDGANAYDRGMNSWEDFLIKAQMGEDLNPQMQALNSAVSPGGHEARQTIASLLNAAEAVADEKPMPWGGDSAFDISPKALSMLADTALSEPTQNQSQTLLPRISDPTMSPASRQLLQSQPPPSLAHGPTDPRSFILPRPTPTQQPRRLLPARGQLGLPDPFSMTGPPQLPPPPGSNFQRLPPLPNYFPGPPAGAPPPPGHPAPPGPAQIYFQSPHGHSPHGQPPPPPPRRY</sequence>
<dbReference type="EMBL" id="JAPQKI010000006">
    <property type="protein sequence ID" value="KAJ5095092.1"/>
    <property type="molecule type" value="Genomic_DNA"/>
</dbReference>
<feature type="compositionally biased region" description="Basic and acidic residues" evidence="1">
    <location>
        <begin position="411"/>
        <end position="424"/>
    </location>
</feature>
<accession>A0A9W9F7U9</accession>
<protein>
    <submittedName>
        <fullName evidence="2">Uncharacterized protein</fullName>
    </submittedName>
</protein>
<dbReference type="GeneID" id="81358855"/>
<feature type="compositionally biased region" description="Basic and acidic residues" evidence="1">
    <location>
        <begin position="274"/>
        <end position="299"/>
    </location>
</feature>
<reference evidence="2" key="1">
    <citation type="submission" date="2022-11" db="EMBL/GenBank/DDBJ databases">
        <authorList>
            <person name="Petersen C."/>
        </authorList>
    </citation>
    <scope>NUCLEOTIDE SEQUENCE</scope>
    <source>
        <strain evidence="2">IBT 30761</strain>
    </source>
</reference>
<name>A0A9W9F7U9_9EURO</name>
<proteinExistence type="predicted"/>
<feature type="region of interest" description="Disordered" evidence="1">
    <location>
        <begin position="1"/>
        <end position="435"/>
    </location>
</feature>
<feature type="compositionally biased region" description="Pro residues" evidence="1">
    <location>
        <begin position="819"/>
        <end position="829"/>
    </location>
</feature>
<feature type="compositionally biased region" description="Basic and acidic residues" evidence="1">
    <location>
        <begin position="156"/>
        <end position="176"/>
    </location>
</feature>
<gene>
    <name evidence="2" type="ORF">N7532_007383</name>
</gene>
<organism evidence="2 3">
    <name type="scientific">Penicillium argentinense</name>
    <dbReference type="NCBI Taxonomy" id="1131581"/>
    <lineage>
        <taxon>Eukaryota</taxon>
        <taxon>Fungi</taxon>
        <taxon>Dikarya</taxon>
        <taxon>Ascomycota</taxon>
        <taxon>Pezizomycotina</taxon>
        <taxon>Eurotiomycetes</taxon>
        <taxon>Eurotiomycetidae</taxon>
        <taxon>Eurotiales</taxon>
        <taxon>Aspergillaceae</taxon>
        <taxon>Penicillium</taxon>
    </lineage>
</organism>
<feature type="compositionally biased region" description="Low complexity" evidence="1">
    <location>
        <begin position="40"/>
        <end position="62"/>
    </location>
</feature>
<keyword evidence="3" id="KW-1185">Reference proteome</keyword>
<dbReference type="AlphaFoldDB" id="A0A9W9F7U9"/>
<feature type="region of interest" description="Disordered" evidence="1">
    <location>
        <begin position="686"/>
        <end position="829"/>
    </location>
</feature>
<feature type="compositionally biased region" description="Acidic residues" evidence="1">
    <location>
        <begin position="177"/>
        <end position="188"/>
    </location>
</feature>
<feature type="compositionally biased region" description="Pro residues" evidence="1">
    <location>
        <begin position="779"/>
        <end position="804"/>
    </location>
</feature>
<feature type="compositionally biased region" description="Low complexity" evidence="1">
    <location>
        <begin position="138"/>
        <end position="155"/>
    </location>
</feature>
<comment type="caution">
    <text evidence="2">The sequence shown here is derived from an EMBL/GenBank/DDBJ whole genome shotgun (WGS) entry which is preliminary data.</text>
</comment>
<feature type="compositionally biased region" description="Polar residues" evidence="1">
    <location>
        <begin position="311"/>
        <end position="328"/>
    </location>
</feature>
<dbReference type="Proteomes" id="UP001149074">
    <property type="component" value="Unassembled WGS sequence"/>
</dbReference>
<evidence type="ECO:0000313" key="3">
    <source>
        <dbReference type="Proteomes" id="UP001149074"/>
    </source>
</evidence>
<feature type="compositionally biased region" description="Acidic residues" evidence="1">
    <location>
        <begin position="556"/>
        <end position="572"/>
    </location>
</feature>
<feature type="region of interest" description="Disordered" evidence="1">
    <location>
        <begin position="553"/>
        <end position="573"/>
    </location>
</feature>
<evidence type="ECO:0000256" key="1">
    <source>
        <dbReference type="SAM" id="MobiDB-lite"/>
    </source>
</evidence>
<evidence type="ECO:0000313" key="2">
    <source>
        <dbReference type="EMBL" id="KAJ5095092.1"/>
    </source>
</evidence>
<feature type="compositionally biased region" description="Low complexity" evidence="1">
    <location>
        <begin position="739"/>
        <end position="748"/>
    </location>
</feature>
<feature type="compositionally biased region" description="Gly residues" evidence="1">
    <location>
        <begin position="23"/>
        <end position="39"/>
    </location>
</feature>
<dbReference type="OrthoDB" id="4188028at2759"/>
<feature type="compositionally biased region" description="Polar residues" evidence="1">
    <location>
        <begin position="687"/>
        <end position="697"/>
    </location>
</feature>
<feature type="compositionally biased region" description="Polar residues" evidence="1">
    <location>
        <begin position="704"/>
        <end position="716"/>
    </location>
</feature>
<feature type="compositionally biased region" description="Basic residues" evidence="1">
    <location>
        <begin position="78"/>
        <end position="88"/>
    </location>
</feature>
<feature type="compositionally biased region" description="Polar residues" evidence="1">
    <location>
        <begin position="214"/>
        <end position="252"/>
    </location>
</feature>
<dbReference type="RefSeq" id="XP_056473242.1">
    <property type="nucleotide sequence ID" value="XM_056619876.1"/>
</dbReference>